<gene>
    <name evidence="1" type="ORF">TTRE_0000225701</name>
</gene>
<name>A0A077Z2P5_TRITR</name>
<proteinExistence type="predicted"/>
<dbReference type="EMBL" id="HG805876">
    <property type="protein sequence ID" value="CDW53988.1"/>
    <property type="molecule type" value="Genomic_DNA"/>
</dbReference>
<dbReference type="AlphaFoldDB" id="A0A077Z2P5"/>
<reference evidence="1" key="2">
    <citation type="submission" date="2014-03" db="EMBL/GenBank/DDBJ databases">
        <title>The whipworm genome and dual-species transcriptomics of an intimate host-pathogen interaction.</title>
        <authorList>
            <person name="Foth B.J."/>
            <person name="Tsai I.J."/>
            <person name="Reid A.J."/>
            <person name="Bancroft A.J."/>
            <person name="Nichol S."/>
            <person name="Tracey A."/>
            <person name="Holroyd N."/>
            <person name="Cotton J.A."/>
            <person name="Stanley E.J."/>
            <person name="Zarowiecki M."/>
            <person name="Liu J.Z."/>
            <person name="Huckvale T."/>
            <person name="Cooper P.J."/>
            <person name="Grencis R.K."/>
            <person name="Berriman M."/>
        </authorList>
    </citation>
    <scope>NUCLEOTIDE SEQUENCE [LARGE SCALE GENOMIC DNA]</scope>
</reference>
<protein>
    <submittedName>
        <fullName evidence="1">Uncharacterized protein</fullName>
    </submittedName>
</protein>
<accession>A0A077Z2P5</accession>
<reference evidence="1" key="1">
    <citation type="submission" date="2014-01" db="EMBL/GenBank/DDBJ databases">
        <authorList>
            <person name="Aslett M."/>
        </authorList>
    </citation>
    <scope>NUCLEOTIDE SEQUENCE</scope>
</reference>
<evidence type="ECO:0000313" key="2">
    <source>
        <dbReference type="Proteomes" id="UP000030665"/>
    </source>
</evidence>
<organism evidence="1 2">
    <name type="scientific">Trichuris trichiura</name>
    <name type="common">Whipworm</name>
    <name type="synonym">Trichocephalus trichiurus</name>
    <dbReference type="NCBI Taxonomy" id="36087"/>
    <lineage>
        <taxon>Eukaryota</taxon>
        <taxon>Metazoa</taxon>
        <taxon>Ecdysozoa</taxon>
        <taxon>Nematoda</taxon>
        <taxon>Enoplea</taxon>
        <taxon>Dorylaimia</taxon>
        <taxon>Trichinellida</taxon>
        <taxon>Trichuridae</taxon>
        <taxon>Trichuris</taxon>
    </lineage>
</organism>
<evidence type="ECO:0000313" key="1">
    <source>
        <dbReference type="EMBL" id="CDW53988.1"/>
    </source>
</evidence>
<sequence length="80" mass="9096">MLTFPFSFTLRRLLRSGGTLNVTLLESLDDLTISPWLTFVSFECLGLTCMTVGRPSSWRIFLADCTSFEQQLMLPICRSL</sequence>
<dbReference type="Proteomes" id="UP000030665">
    <property type="component" value="Unassembled WGS sequence"/>
</dbReference>
<keyword evidence="2" id="KW-1185">Reference proteome</keyword>